<keyword evidence="4" id="KW-0997">Cell inner membrane</keyword>
<dbReference type="AlphaFoldDB" id="A0A0R2CXC6"/>
<feature type="transmembrane region" description="Helical" evidence="12">
    <location>
        <begin position="528"/>
        <end position="553"/>
    </location>
</feature>
<evidence type="ECO:0000313" key="14">
    <source>
        <dbReference type="EMBL" id="KRM96085.1"/>
    </source>
</evidence>
<dbReference type="GO" id="GO:0022857">
    <property type="term" value="F:transmembrane transporter activity"/>
    <property type="evidence" value="ECO:0007669"/>
    <property type="project" value="TreeGrafter"/>
</dbReference>
<keyword evidence="2" id="KW-0813">Transport</keyword>
<evidence type="ECO:0000259" key="13">
    <source>
        <dbReference type="PROSITE" id="PS50893"/>
    </source>
</evidence>
<evidence type="ECO:0000256" key="8">
    <source>
        <dbReference type="ARBA" id="ARBA00022970"/>
    </source>
</evidence>
<dbReference type="PANTHER" id="PTHR24220">
    <property type="entry name" value="IMPORT ATP-BINDING PROTEIN"/>
    <property type="match status" value="1"/>
</dbReference>
<sequence>MAFLELKNIHKSYFLGKEEFPVLNGINLSFDKGEFVSILGESGGGKSTLMNIIGGLDRDFEGAVAVDGEVLDHKQEKRLDLYRRKTIGYIFQSFNLINYQSNLENVMTSLNMTALSGAERKQRAIELLARVGLKEHMDKYPNQLSGGQKQRVAIARALASSPDVIIADEPTGALDSVNTKEVLEILESIAKDGKLVIVVTHSQEVADYGTRILHMSDGKIDEEKTLKDKFSNEQRTDEILSKPLAASTIWNMAFDHVRFNKLRNFLITLGSAIGVFSVILFLGLGNGIKGYINDQVNQLANPKYPTVMKNVTTDSKASNTERVQETTQKMATDYKSTTLSDKALEKINNVAHVKRVIKGYQFSNASFTHGKTSVQGAQLQTWTPAISEKTIKAGHKPGENEVLIDKTFAKKIDSNWKSVIGKKVTLNFMAFNDNNTPVQVTKTLKISGVADGGQAGALFSTDYQTAKESLAKAGAITEANTASIAVDKAENVKAAVQKVNSIKIDGKRAFIGVSIGDVLDTINTITSLASYVLAAIAGISLIVSAIMIIVTTYMSVSERTKEIGVLRALGARSKDIRKLFTSESLMIGMISAIAGLAAAYGGQFLMNTALHGLIKYNIVQISFGNVLFAIVISLVIALVASFVPSRKAAKLNTIDALAAD</sequence>
<dbReference type="PANTHER" id="PTHR24220:SF692">
    <property type="entry name" value="ABC TRANSPORTER DOMAIN-CONTAINING PROTEIN"/>
    <property type="match status" value="1"/>
</dbReference>
<dbReference type="InterPro" id="IPR003593">
    <property type="entry name" value="AAA+_ATPase"/>
</dbReference>
<dbReference type="RefSeq" id="WP_057876158.1">
    <property type="nucleotide sequence ID" value="NZ_AYZD01000017.1"/>
</dbReference>
<dbReference type="GO" id="GO:0006865">
    <property type="term" value="P:amino acid transport"/>
    <property type="evidence" value="ECO:0007669"/>
    <property type="project" value="UniProtKB-KW"/>
</dbReference>
<keyword evidence="10 12" id="KW-0472">Membrane</keyword>
<feature type="domain" description="ABC transporter" evidence="13">
    <location>
        <begin position="4"/>
        <end position="242"/>
    </location>
</feature>
<dbReference type="PROSITE" id="PS50893">
    <property type="entry name" value="ABC_TRANSPORTER_2"/>
    <property type="match status" value="1"/>
</dbReference>
<evidence type="ECO:0000256" key="1">
    <source>
        <dbReference type="ARBA" id="ARBA00004429"/>
    </source>
</evidence>
<accession>A0A0R2CXC6</accession>
<dbReference type="InterPro" id="IPR017911">
    <property type="entry name" value="MacB-like_ATP-bd"/>
</dbReference>
<dbReference type="STRING" id="1423725.FC19_GL001153"/>
<dbReference type="CDD" id="cd03255">
    <property type="entry name" value="ABC_MJ0796_LolCDE_FtsE"/>
    <property type="match status" value="1"/>
</dbReference>
<dbReference type="GO" id="GO:0098796">
    <property type="term" value="C:membrane protein complex"/>
    <property type="evidence" value="ECO:0007669"/>
    <property type="project" value="UniProtKB-ARBA"/>
</dbReference>
<dbReference type="GO" id="GO:0005524">
    <property type="term" value="F:ATP binding"/>
    <property type="evidence" value="ECO:0007669"/>
    <property type="project" value="UniProtKB-KW"/>
</dbReference>
<keyword evidence="9 12" id="KW-1133">Transmembrane helix</keyword>
<evidence type="ECO:0000256" key="11">
    <source>
        <dbReference type="ARBA" id="ARBA00038388"/>
    </source>
</evidence>
<dbReference type="PATRIC" id="fig|1423725.3.peg.1188"/>
<dbReference type="FunFam" id="3.40.50.300:FF:000032">
    <property type="entry name" value="Export ABC transporter ATP-binding protein"/>
    <property type="match status" value="1"/>
</dbReference>
<dbReference type="GO" id="GO:0005886">
    <property type="term" value="C:plasma membrane"/>
    <property type="evidence" value="ECO:0007669"/>
    <property type="project" value="UniProtKB-SubCell"/>
</dbReference>
<comment type="similarity">
    <text evidence="11">Belongs to the ABC transporter superfamily. Macrolide exporter (TC 3.A.1.122) family.</text>
</comment>
<comment type="caution">
    <text evidence="14">The sequence shown here is derived from an EMBL/GenBank/DDBJ whole genome shotgun (WGS) entry which is preliminary data.</text>
</comment>
<evidence type="ECO:0000256" key="3">
    <source>
        <dbReference type="ARBA" id="ARBA00022475"/>
    </source>
</evidence>
<keyword evidence="5 12" id="KW-0812">Transmembrane</keyword>
<protein>
    <submittedName>
        <fullName evidence="14">Peptide ABC transporter ATPase</fullName>
    </submittedName>
</protein>
<evidence type="ECO:0000313" key="15">
    <source>
        <dbReference type="Proteomes" id="UP000051015"/>
    </source>
</evidence>
<evidence type="ECO:0000256" key="5">
    <source>
        <dbReference type="ARBA" id="ARBA00022692"/>
    </source>
</evidence>
<dbReference type="InterPro" id="IPR003439">
    <property type="entry name" value="ABC_transporter-like_ATP-bd"/>
</dbReference>
<dbReference type="GO" id="GO:0016887">
    <property type="term" value="F:ATP hydrolysis activity"/>
    <property type="evidence" value="ECO:0007669"/>
    <property type="project" value="InterPro"/>
</dbReference>
<feature type="transmembrane region" description="Helical" evidence="12">
    <location>
        <begin position="618"/>
        <end position="643"/>
    </location>
</feature>
<dbReference type="Pfam" id="PF12704">
    <property type="entry name" value="MacB_PCD"/>
    <property type="match status" value="1"/>
</dbReference>
<dbReference type="OrthoDB" id="2079174at2"/>
<comment type="subcellular location">
    <subcellularLocation>
        <location evidence="1">Cell inner membrane</location>
        <topology evidence="1">Multi-pass membrane protein</topology>
    </subcellularLocation>
</comment>
<dbReference type="PROSITE" id="PS00211">
    <property type="entry name" value="ABC_TRANSPORTER_1"/>
    <property type="match status" value="1"/>
</dbReference>
<evidence type="ECO:0000256" key="6">
    <source>
        <dbReference type="ARBA" id="ARBA00022741"/>
    </source>
</evidence>
<dbReference type="InterPro" id="IPR015854">
    <property type="entry name" value="ABC_transpr_LolD-like"/>
</dbReference>
<gene>
    <name evidence="14" type="ORF">FC19_GL001153</name>
</gene>
<keyword evidence="6" id="KW-0547">Nucleotide-binding</keyword>
<evidence type="ECO:0000256" key="12">
    <source>
        <dbReference type="SAM" id="Phobius"/>
    </source>
</evidence>
<keyword evidence="8" id="KW-0029">Amino-acid transport</keyword>
<dbReference type="SMART" id="SM00382">
    <property type="entry name" value="AAA"/>
    <property type="match status" value="1"/>
</dbReference>
<evidence type="ECO:0000256" key="10">
    <source>
        <dbReference type="ARBA" id="ARBA00023136"/>
    </source>
</evidence>
<feature type="transmembrane region" description="Helical" evidence="12">
    <location>
        <begin position="584"/>
        <end position="606"/>
    </location>
</feature>
<dbReference type="Pfam" id="PF00005">
    <property type="entry name" value="ABC_tran"/>
    <property type="match status" value="1"/>
</dbReference>
<evidence type="ECO:0000256" key="4">
    <source>
        <dbReference type="ARBA" id="ARBA00022519"/>
    </source>
</evidence>
<evidence type="ECO:0000256" key="2">
    <source>
        <dbReference type="ARBA" id="ARBA00022448"/>
    </source>
</evidence>
<dbReference type="InterPro" id="IPR003838">
    <property type="entry name" value="ABC3_permease_C"/>
</dbReference>
<dbReference type="Pfam" id="PF02687">
    <property type="entry name" value="FtsX"/>
    <property type="match status" value="1"/>
</dbReference>
<dbReference type="InterPro" id="IPR025857">
    <property type="entry name" value="MacB_PCD"/>
</dbReference>
<dbReference type="Proteomes" id="UP000051015">
    <property type="component" value="Unassembled WGS sequence"/>
</dbReference>
<feature type="transmembrane region" description="Helical" evidence="12">
    <location>
        <begin position="265"/>
        <end position="285"/>
    </location>
</feature>
<reference evidence="14 15" key="1">
    <citation type="journal article" date="2015" name="Genome Announc.">
        <title>Expanding the biotechnology potential of lactobacilli through comparative genomics of 213 strains and associated genera.</title>
        <authorList>
            <person name="Sun Z."/>
            <person name="Harris H.M."/>
            <person name="McCann A."/>
            <person name="Guo C."/>
            <person name="Argimon S."/>
            <person name="Zhang W."/>
            <person name="Yang X."/>
            <person name="Jeffery I.B."/>
            <person name="Cooney J.C."/>
            <person name="Kagawa T.F."/>
            <person name="Liu W."/>
            <person name="Song Y."/>
            <person name="Salvetti E."/>
            <person name="Wrobel A."/>
            <person name="Rasinkangas P."/>
            <person name="Parkhill J."/>
            <person name="Rea M.C."/>
            <person name="O'Sullivan O."/>
            <person name="Ritari J."/>
            <person name="Douillard F.P."/>
            <person name="Paul Ross R."/>
            <person name="Yang R."/>
            <person name="Briner A.E."/>
            <person name="Felis G.E."/>
            <person name="de Vos W.M."/>
            <person name="Barrangou R."/>
            <person name="Klaenhammer T.R."/>
            <person name="Caufield P.W."/>
            <person name="Cui Y."/>
            <person name="Zhang H."/>
            <person name="O'Toole P.W."/>
        </authorList>
    </citation>
    <scope>NUCLEOTIDE SEQUENCE [LARGE SCALE GENOMIC DNA]</scope>
    <source>
        <strain evidence="14 15">DSM 21051</strain>
    </source>
</reference>
<keyword evidence="15" id="KW-1185">Reference proteome</keyword>
<dbReference type="SUPFAM" id="SSF52540">
    <property type="entry name" value="P-loop containing nucleoside triphosphate hydrolases"/>
    <property type="match status" value="1"/>
</dbReference>
<name>A0A0R2CXC6_9LACO</name>
<organism evidence="14 15">
    <name type="scientific">Liquorilactobacillus aquaticus DSM 21051</name>
    <dbReference type="NCBI Taxonomy" id="1423725"/>
    <lineage>
        <taxon>Bacteria</taxon>
        <taxon>Bacillati</taxon>
        <taxon>Bacillota</taxon>
        <taxon>Bacilli</taxon>
        <taxon>Lactobacillales</taxon>
        <taxon>Lactobacillaceae</taxon>
        <taxon>Liquorilactobacillus</taxon>
    </lineage>
</organism>
<dbReference type="InterPro" id="IPR027417">
    <property type="entry name" value="P-loop_NTPase"/>
</dbReference>
<dbReference type="InterPro" id="IPR017871">
    <property type="entry name" value="ABC_transporter-like_CS"/>
</dbReference>
<keyword evidence="3" id="KW-1003">Cell membrane</keyword>
<proteinExistence type="inferred from homology"/>
<dbReference type="Gene3D" id="3.40.50.300">
    <property type="entry name" value="P-loop containing nucleotide triphosphate hydrolases"/>
    <property type="match status" value="1"/>
</dbReference>
<evidence type="ECO:0000256" key="9">
    <source>
        <dbReference type="ARBA" id="ARBA00022989"/>
    </source>
</evidence>
<keyword evidence="7" id="KW-0067">ATP-binding</keyword>
<evidence type="ECO:0000256" key="7">
    <source>
        <dbReference type="ARBA" id="ARBA00022840"/>
    </source>
</evidence>
<dbReference type="EMBL" id="AYZD01000017">
    <property type="protein sequence ID" value="KRM96085.1"/>
    <property type="molecule type" value="Genomic_DNA"/>
</dbReference>